<dbReference type="OrthoDB" id="5355528at2759"/>
<accession>A0A8E2JLE8</accession>
<feature type="region of interest" description="Disordered" evidence="1">
    <location>
        <begin position="633"/>
        <end position="656"/>
    </location>
</feature>
<feature type="region of interest" description="Disordered" evidence="1">
    <location>
        <begin position="97"/>
        <end position="152"/>
    </location>
</feature>
<feature type="region of interest" description="Disordered" evidence="1">
    <location>
        <begin position="41"/>
        <end position="60"/>
    </location>
</feature>
<proteinExistence type="predicted"/>
<name>A0A8E2JLE8_9PEZI</name>
<feature type="compositionally biased region" description="Polar residues" evidence="1">
    <location>
        <begin position="127"/>
        <end position="148"/>
    </location>
</feature>
<feature type="region of interest" description="Disordered" evidence="1">
    <location>
        <begin position="493"/>
        <end position="620"/>
    </location>
</feature>
<dbReference type="AlphaFoldDB" id="A0A8E2JLE8"/>
<evidence type="ECO:0000259" key="2">
    <source>
        <dbReference type="Pfam" id="PF25909"/>
    </source>
</evidence>
<organism evidence="3 4">
    <name type="scientific">Glonium stellatum</name>
    <dbReference type="NCBI Taxonomy" id="574774"/>
    <lineage>
        <taxon>Eukaryota</taxon>
        <taxon>Fungi</taxon>
        <taxon>Dikarya</taxon>
        <taxon>Ascomycota</taxon>
        <taxon>Pezizomycotina</taxon>
        <taxon>Dothideomycetes</taxon>
        <taxon>Pleosporomycetidae</taxon>
        <taxon>Gloniales</taxon>
        <taxon>Gloniaceae</taxon>
        <taxon>Glonium</taxon>
    </lineage>
</organism>
<feature type="compositionally biased region" description="Polar residues" evidence="1">
    <location>
        <begin position="102"/>
        <end position="115"/>
    </location>
</feature>
<feature type="region of interest" description="Disordered" evidence="1">
    <location>
        <begin position="421"/>
        <end position="452"/>
    </location>
</feature>
<dbReference type="InterPro" id="IPR058706">
    <property type="entry name" value="zf-C2H2_AHC1-like"/>
</dbReference>
<feature type="domain" description="AHC1-like C2H2 zinc-finger" evidence="2">
    <location>
        <begin position="328"/>
        <end position="372"/>
    </location>
</feature>
<evidence type="ECO:0000313" key="4">
    <source>
        <dbReference type="Proteomes" id="UP000250140"/>
    </source>
</evidence>
<feature type="compositionally biased region" description="Acidic residues" evidence="1">
    <location>
        <begin position="597"/>
        <end position="606"/>
    </location>
</feature>
<feature type="compositionally biased region" description="Acidic residues" evidence="1">
    <location>
        <begin position="493"/>
        <end position="503"/>
    </location>
</feature>
<dbReference type="EMBL" id="KV751134">
    <property type="protein sequence ID" value="OCL01427.1"/>
    <property type="molecule type" value="Genomic_DNA"/>
</dbReference>
<dbReference type="Proteomes" id="UP000250140">
    <property type="component" value="Unassembled WGS sequence"/>
</dbReference>
<evidence type="ECO:0000313" key="3">
    <source>
        <dbReference type="EMBL" id="OCL01427.1"/>
    </source>
</evidence>
<keyword evidence="4" id="KW-1185">Reference proteome</keyword>
<sequence length="656" mass="70704">MQSMFRLPWSSEPPGDKIMEKSAFHKPRHVPVVEIPLLNKLKRKRTDSPEPSNPHTAHIVKKWKCARGEVKPAVIDVGDSARLSIVDGIAPELSELVKGQEENSAPASEGRSSLPANGEALKKEGVNKSNFTKSPQSSATSPDTTPIDKNTAAMGTPLSQLQQAIEAQFNYEILLKHNELRLIEQELGKCQVALEQLRRCQLIPYPGTESFSENVSNGVGPALQPRTGFTEPTHPAPWGVTDGPYARHYAKWLIPDPKFDSVPQQTGFGQGQSYYGAGEGRTTRGSFAEYPTAGKSRSSRTSAGTLKFQALGENPAPAQKQDPLLHKRSTDGQWVRLYCAACKHSNFSNTQGFLNHCRIKHNQVFKSHDAAAIACGVPVDTDELGSILPPNDSAPANAATPTAGVSGSCTPGFVHPLIRSNAAGPARNVPPRPIPASTLRSKTPGVSVAPATSKAPFISSPQTPYMNALLQKRGFSGNYKQLVETARTRIDLDSLETSDEEERDSAIQTPVPRGSKATASQQLARLPTSAAANGKTPVRPSSKKGRLDPVRLPRTALHPPLVNVNGVAGSRDRNIPESPVDLSPNTVESNPGLVSDHDDDDDEDDADARSVPQLDRDGDFVLDDDVIVEYASDVEGEGDRRKGMVGFDKAGPSRKR</sequence>
<protein>
    <recommendedName>
        <fullName evidence="2">AHC1-like C2H2 zinc-finger domain-containing protein</fullName>
    </recommendedName>
</protein>
<reference evidence="3 4" key="1">
    <citation type="journal article" date="2016" name="Nat. Commun.">
        <title>Ectomycorrhizal ecology is imprinted in the genome of the dominant symbiotic fungus Cenococcum geophilum.</title>
        <authorList>
            <consortium name="DOE Joint Genome Institute"/>
            <person name="Peter M."/>
            <person name="Kohler A."/>
            <person name="Ohm R.A."/>
            <person name="Kuo A."/>
            <person name="Krutzmann J."/>
            <person name="Morin E."/>
            <person name="Arend M."/>
            <person name="Barry K.W."/>
            <person name="Binder M."/>
            <person name="Choi C."/>
            <person name="Clum A."/>
            <person name="Copeland A."/>
            <person name="Grisel N."/>
            <person name="Haridas S."/>
            <person name="Kipfer T."/>
            <person name="LaButti K."/>
            <person name="Lindquist E."/>
            <person name="Lipzen A."/>
            <person name="Maire R."/>
            <person name="Meier B."/>
            <person name="Mihaltcheva S."/>
            <person name="Molinier V."/>
            <person name="Murat C."/>
            <person name="Poggeler S."/>
            <person name="Quandt C.A."/>
            <person name="Sperisen C."/>
            <person name="Tritt A."/>
            <person name="Tisserant E."/>
            <person name="Crous P.W."/>
            <person name="Henrissat B."/>
            <person name="Nehls U."/>
            <person name="Egli S."/>
            <person name="Spatafora J.W."/>
            <person name="Grigoriev I.V."/>
            <person name="Martin F.M."/>
        </authorList>
    </citation>
    <scope>NUCLEOTIDE SEQUENCE [LARGE SCALE GENOMIC DNA]</scope>
    <source>
        <strain evidence="3 4">CBS 207.34</strain>
    </source>
</reference>
<dbReference type="Pfam" id="PF25909">
    <property type="entry name" value="zf-C2H2_AHC1"/>
    <property type="match status" value="1"/>
</dbReference>
<evidence type="ECO:0000256" key="1">
    <source>
        <dbReference type="SAM" id="MobiDB-lite"/>
    </source>
</evidence>
<gene>
    <name evidence="3" type="ORF">AOQ84DRAFT_401815</name>
</gene>